<proteinExistence type="predicted"/>
<keyword evidence="2" id="KW-1133">Transmembrane helix</keyword>
<feature type="region of interest" description="Disordered" evidence="1">
    <location>
        <begin position="135"/>
        <end position="163"/>
    </location>
</feature>
<name>A0A7Y7PL25_9BACT</name>
<comment type="caution">
    <text evidence="3">The sequence shown here is derived from an EMBL/GenBank/DDBJ whole genome shotgun (WGS) entry which is preliminary data.</text>
</comment>
<dbReference type="RefSeq" id="WP_176906493.1">
    <property type="nucleotide sequence ID" value="NZ_JABKAU010000001.1"/>
</dbReference>
<evidence type="ECO:0000256" key="2">
    <source>
        <dbReference type="SAM" id="Phobius"/>
    </source>
</evidence>
<protein>
    <submittedName>
        <fullName evidence="3">Uncharacterized protein</fullName>
    </submittedName>
</protein>
<feature type="transmembrane region" description="Helical" evidence="2">
    <location>
        <begin position="71"/>
        <end position="91"/>
    </location>
</feature>
<accession>A0A7Y7PL25</accession>
<organism evidence="3 4">
    <name type="scientific">Hymenobacter lapidiphilus</name>
    <dbReference type="NCBI Taxonomy" id="2608003"/>
    <lineage>
        <taxon>Bacteria</taxon>
        <taxon>Pseudomonadati</taxon>
        <taxon>Bacteroidota</taxon>
        <taxon>Cytophagia</taxon>
        <taxon>Cytophagales</taxon>
        <taxon>Hymenobacteraceae</taxon>
        <taxon>Hymenobacter</taxon>
    </lineage>
</organism>
<dbReference type="Proteomes" id="UP000565521">
    <property type="component" value="Unassembled WGS sequence"/>
</dbReference>
<evidence type="ECO:0000313" key="3">
    <source>
        <dbReference type="EMBL" id="NVO29781.1"/>
    </source>
</evidence>
<gene>
    <name evidence="3" type="ORF">HW554_01070</name>
</gene>
<feature type="transmembrane region" description="Helical" evidence="2">
    <location>
        <begin position="9"/>
        <end position="28"/>
    </location>
</feature>
<keyword evidence="4" id="KW-1185">Reference proteome</keyword>
<evidence type="ECO:0000313" key="4">
    <source>
        <dbReference type="Proteomes" id="UP000565521"/>
    </source>
</evidence>
<dbReference type="AlphaFoldDB" id="A0A7Y7PL25"/>
<reference evidence="3 4" key="1">
    <citation type="submission" date="2020-05" db="EMBL/GenBank/DDBJ databases">
        <title>Hymenobacter terrestris sp. nov. and Hymenobacter lapidiphilus sp. nov., isolated from regoliths in Antarctica.</title>
        <authorList>
            <person name="Sedlacek I."/>
            <person name="Pantucek R."/>
            <person name="Zeman M."/>
            <person name="Holochova P."/>
            <person name="Kralova S."/>
            <person name="Stankova E."/>
            <person name="Sedo O."/>
            <person name="Micenkova L."/>
            <person name="Svec P."/>
            <person name="Gupta V."/>
            <person name="Sood U."/>
            <person name="Korpole U.S."/>
            <person name="Lal R."/>
        </authorList>
    </citation>
    <scope>NUCLEOTIDE SEQUENCE [LARGE SCALE GENOMIC DNA]</scope>
    <source>
        <strain evidence="3 4">P5342</strain>
    </source>
</reference>
<evidence type="ECO:0000256" key="1">
    <source>
        <dbReference type="SAM" id="MobiDB-lite"/>
    </source>
</evidence>
<keyword evidence="2" id="KW-0472">Membrane</keyword>
<sequence length="163" mass="17517">MEARRETGWWYAALGAGAVSLAVIGVAYRQADAGYWLYHGPGWTIYPALSAFPQSIAPSGPDYISYLTYEALVWAAGLALAVGVVCWLVSLGRNRGPGALRPLRWLPLVLALPAAGHVGAYKYHLRQRYDPASHPLRSPTMSADLLESPEGSPQVPAGESGRD</sequence>
<dbReference type="EMBL" id="JABKAU010000001">
    <property type="protein sequence ID" value="NVO29781.1"/>
    <property type="molecule type" value="Genomic_DNA"/>
</dbReference>
<keyword evidence="2" id="KW-0812">Transmembrane</keyword>